<evidence type="ECO:0000313" key="1">
    <source>
        <dbReference type="EMBL" id="SDR81842.1"/>
    </source>
</evidence>
<proteinExistence type="predicted"/>
<dbReference type="GeneID" id="36299106"/>
<evidence type="ECO:0008006" key="3">
    <source>
        <dbReference type="Google" id="ProtNLM"/>
    </source>
</evidence>
<dbReference type="RefSeq" id="WP_060922269.1">
    <property type="nucleotide sequence ID" value="NZ_LT629770.1"/>
</dbReference>
<accession>A0A1H1M5Q8</accession>
<sequence>MHPALLYLPGARLSVCELSAARLDGHVIEVGDAYIPADLPESADVRASSIAALVQEGAAACGPSAAWIHGAGDAPPSIHHVRRCVERRVRPRVHTRVSFHDTMVPEKDVRRLGGIFVTSPVRTMCDLATTLHRDPRVLSWMQALAPAHPTALEGAIRALKGAHRVPGSVSGLAALERLLRRR</sequence>
<dbReference type="Proteomes" id="UP000182126">
    <property type="component" value="Chromosome I"/>
</dbReference>
<reference evidence="1 2" key="1">
    <citation type="submission" date="2016-10" db="EMBL/GenBank/DDBJ databases">
        <authorList>
            <person name="de Groot N.N."/>
        </authorList>
    </citation>
    <scope>NUCLEOTIDE SEQUENCE [LARGE SCALE GENOMIC DNA]</scope>
    <source>
        <strain evidence="1 2">DSM 15019</strain>
    </source>
</reference>
<gene>
    <name evidence="1" type="ORF">SAMN04489809_0401</name>
</gene>
<name>A0A1H1M5Q8_9MICO</name>
<dbReference type="AlphaFoldDB" id="A0A1H1M5Q8"/>
<organism evidence="1 2">
    <name type="scientific">Microbacterium paraoxydans</name>
    <dbReference type="NCBI Taxonomy" id="199592"/>
    <lineage>
        <taxon>Bacteria</taxon>
        <taxon>Bacillati</taxon>
        <taxon>Actinomycetota</taxon>
        <taxon>Actinomycetes</taxon>
        <taxon>Micrococcales</taxon>
        <taxon>Microbacteriaceae</taxon>
        <taxon>Microbacterium</taxon>
    </lineage>
</organism>
<protein>
    <recommendedName>
        <fullName evidence="3">AbiEi antitoxin C-terminal domain-containing protein</fullName>
    </recommendedName>
</protein>
<evidence type="ECO:0000313" key="2">
    <source>
        <dbReference type="Proteomes" id="UP000182126"/>
    </source>
</evidence>
<dbReference type="EMBL" id="LT629770">
    <property type="protein sequence ID" value="SDR81842.1"/>
    <property type="molecule type" value="Genomic_DNA"/>
</dbReference>